<comment type="caution">
    <text evidence="1">The sequence shown here is derived from an EMBL/GenBank/DDBJ whole genome shotgun (WGS) entry which is preliminary data.</text>
</comment>
<accession>A0ACC0LPU1</accession>
<gene>
    <name evidence="1" type="ORF">RHMOL_Rhmol11G0044900</name>
</gene>
<reference evidence="1" key="1">
    <citation type="submission" date="2022-02" db="EMBL/GenBank/DDBJ databases">
        <title>Plant Genome Project.</title>
        <authorList>
            <person name="Zhang R.-G."/>
        </authorList>
    </citation>
    <scope>NUCLEOTIDE SEQUENCE</scope>
    <source>
        <strain evidence="1">AT1</strain>
    </source>
</reference>
<keyword evidence="2" id="KW-1185">Reference proteome</keyword>
<name>A0ACC0LPU1_RHOML</name>
<protein>
    <submittedName>
        <fullName evidence="1">Uncharacterized protein</fullName>
    </submittedName>
</protein>
<dbReference type="Proteomes" id="UP001062846">
    <property type="component" value="Chromosome 11"/>
</dbReference>
<evidence type="ECO:0000313" key="1">
    <source>
        <dbReference type="EMBL" id="KAI8530286.1"/>
    </source>
</evidence>
<organism evidence="1 2">
    <name type="scientific">Rhododendron molle</name>
    <name type="common">Chinese azalea</name>
    <name type="synonym">Azalea mollis</name>
    <dbReference type="NCBI Taxonomy" id="49168"/>
    <lineage>
        <taxon>Eukaryota</taxon>
        <taxon>Viridiplantae</taxon>
        <taxon>Streptophyta</taxon>
        <taxon>Embryophyta</taxon>
        <taxon>Tracheophyta</taxon>
        <taxon>Spermatophyta</taxon>
        <taxon>Magnoliopsida</taxon>
        <taxon>eudicotyledons</taxon>
        <taxon>Gunneridae</taxon>
        <taxon>Pentapetalae</taxon>
        <taxon>asterids</taxon>
        <taxon>Ericales</taxon>
        <taxon>Ericaceae</taxon>
        <taxon>Ericoideae</taxon>
        <taxon>Rhodoreae</taxon>
        <taxon>Rhododendron</taxon>
    </lineage>
</organism>
<evidence type="ECO:0000313" key="2">
    <source>
        <dbReference type="Proteomes" id="UP001062846"/>
    </source>
</evidence>
<sequence length="77" mass="8713">MVSLNSCFSINLSLPVLRRKSTPGTRNLPLFSSIGTKTSIWHKWTPRMTWTRHTWNSTSMGKSFPTSVTSLGLSTLW</sequence>
<proteinExistence type="predicted"/>
<dbReference type="EMBL" id="CM046398">
    <property type="protein sequence ID" value="KAI8530286.1"/>
    <property type="molecule type" value="Genomic_DNA"/>
</dbReference>